<protein>
    <submittedName>
        <fullName evidence="1">Uncharacterized protein</fullName>
    </submittedName>
</protein>
<evidence type="ECO:0000313" key="2">
    <source>
        <dbReference type="Proteomes" id="UP000256530"/>
    </source>
</evidence>
<dbReference type="AlphaFoldDB" id="A0A3D9VN70"/>
<sequence length="109" mass="12617">MRNKKQCSYCREVKWLEDFHECKGNYDGLQSRCKPCNIASKTTNKRTPIIQVEVNGEIIDHRECKDCGDILPLTSFYRNGRGGFEPRCRMCYNARIRKGKAILKALKGN</sequence>
<accession>A0A3D9VN70</accession>
<gene>
    <name evidence="1" type="ORF">DET55_101369</name>
</gene>
<proteinExistence type="predicted"/>
<reference evidence="1 2" key="1">
    <citation type="submission" date="2018-08" db="EMBL/GenBank/DDBJ databases">
        <title>Freshwater and sediment microbial communities from various areas in North America, analyzing microbe dynamics in response to fracking.</title>
        <authorList>
            <person name="Lamendella R."/>
        </authorList>
    </citation>
    <scope>NUCLEOTIDE SEQUENCE [LARGE SCALE GENOMIC DNA]</scope>
    <source>
        <strain evidence="1 2">DB-1</strain>
    </source>
</reference>
<dbReference type="EMBL" id="QTTY01000001">
    <property type="protein sequence ID" value="REF41630.1"/>
    <property type="molecule type" value="Genomic_DNA"/>
</dbReference>
<dbReference type="Proteomes" id="UP000256530">
    <property type="component" value="Unassembled WGS sequence"/>
</dbReference>
<organism evidence="1 2">
    <name type="scientific">Bacillus mycoides</name>
    <dbReference type="NCBI Taxonomy" id="1405"/>
    <lineage>
        <taxon>Bacteria</taxon>
        <taxon>Bacillati</taxon>
        <taxon>Bacillota</taxon>
        <taxon>Bacilli</taxon>
        <taxon>Bacillales</taxon>
        <taxon>Bacillaceae</taxon>
        <taxon>Bacillus</taxon>
        <taxon>Bacillus cereus group</taxon>
    </lineage>
</organism>
<comment type="caution">
    <text evidence="1">The sequence shown here is derived from an EMBL/GenBank/DDBJ whole genome shotgun (WGS) entry which is preliminary data.</text>
</comment>
<evidence type="ECO:0000313" key="1">
    <source>
        <dbReference type="EMBL" id="REF41630.1"/>
    </source>
</evidence>
<name>A0A3D9VN70_BACMY</name>